<keyword evidence="4" id="KW-1185">Reference proteome</keyword>
<dbReference type="Pfam" id="PF00480">
    <property type="entry name" value="ROK"/>
    <property type="match status" value="1"/>
</dbReference>
<keyword evidence="3" id="KW-0808">Transferase</keyword>
<keyword evidence="2" id="KW-0812">Transmembrane</keyword>
<name>A0A1G9RQQ6_9FIRM</name>
<evidence type="ECO:0000256" key="2">
    <source>
        <dbReference type="SAM" id="Phobius"/>
    </source>
</evidence>
<evidence type="ECO:0000256" key="1">
    <source>
        <dbReference type="ARBA" id="ARBA00006479"/>
    </source>
</evidence>
<dbReference type="InterPro" id="IPR000600">
    <property type="entry name" value="ROK"/>
</dbReference>
<dbReference type="PANTHER" id="PTHR18964:SF149">
    <property type="entry name" value="BIFUNCTIONAL UDP-N-ACETYLGLUCOSAMINE 2-EPIMERASE_N-ACETYLMANNOSAMINE KINASE"/>
    <property type="match status" value="1"/>
</dbReference>
<keyword evidence="2" id="KW-1133">Transmembrane helix</keyword>
<dbReference type="SUPFAM" id="SSF53067">
    <property type="entry name" value="Actin-like ATPase domain"/>
    <property type="match status" value="1"/>
</dbReference>
<keyword evidence="2" id="KW-0472">Membrane</keyword>
<dbReference type="AlphaFoldDB" id="A0A1G9RQQ6"/>
<reference evidence="3 4" key="1">
    <citation type="submission" date="2016-10" db="EMBL/GenBank/DDBJ databases">
        <authorList>
            <person name="de Groot N.N."/>
        </authorList>
    </citation>
    <scope>NUCLEOTIDE SEQUENCE [LARGE SCALE GENOMIC DNA]</scope>
    <source>
        <strain evidence="3 4">SLAS-1</strain>
    </source>
</reference>
<evidence type="ECO:0000313" key="4">
    <source>
        <dbReference type="Proteomes" id="UP000199476"/>
    </source>
</evidence>
<dbReference type="PANTHER" id="PTHR18964">
    <property type="entry name" value="ROK (REPRESSOR, ORF, KINASE) FAMILY"/>
    <property type="match status" value="1"/>
</dbReference>
<accession>A0A1G9RQQ6</accession>
<keyword evidence="3" id="KW-0418">Kinase</keyword>
<organism evidence="3 4">
    <name type="scientific">Halarsenatibacter silvermanii</name>
    <dbReference type="NCBI Taxonomy" id="321763"/>
    <lineage>
        <taxon>Bacteria</taxon>
        <taxon>Bacillati</taxon>
        <taxon>Bacillota</taxon>
        <taxon>Clostridia</taxon>
        <taxon>Halanaerobiales</taxon>
        <taxon>Halarsenatibacteraceae</taxon>
        <taxon>Halarsenatibacter</taxon>
    </lineage>
</organism>
<protein>
    <submittedName>
        <fullName evidence="3">Glucokinase</fullName>
    </submittedName>
</protein>
<sequence>MNEILAGVDLGGTKILTVVANEKGSIMGSCRRDTEVERGEERIVENICLSLEAALEDAEVGKDELSAMGVGSPGPLDTRRGIIHETPNLPFVDFPLVDKLEEKLGLPVHLENDANAAALGEKNFGAGRDGGDQIYITVSTGIGGGIIIDDEIFHGADDGAGEIGHMIVKQGGPTCGLGQHRGCLEAMASGTAVAREARRMTLNGRTPELEKLLAENEIDPEDQEIPGHIIAEAARRGDQAVRMIYREMGYYLGIGVASLITLFNPDMIIFGGGVMKARDLFWKEMTNSAADHALPSAREICDLVEAELGDRTGVYGAIAAAKTARA</sequence>
<dbReference type="Gene3D" id="3.30.420.40">
    <property type="match status" value="2"/>
</dbReference>
<evidence type="ECO:0000313" key="3">
    <source>
        <dbReference type="EMBL" id="SDM25484.1"/>
    </source>
</evidence>
<gene>
    <name evidence="3" type="ORF">SAMN04488692_12327</name>
</gene>
<dbReference type="InterPro" id="IPR043129">
    <property type="entry name" value="ATPase_NBD"/>
</dbReference>
<comment type="similarity">
    <text evidence="1">Belongs to the ROK (NagC/XylR) family.</text>
</comment>
<dbReference type="EMBL" id="FNGO01000023">
    <property type="protein sequence ID" value="SDM25484.1"/>
    <property type="molecule type" value="Genomic_DNA"/>
</dbReference>
<dbReference type="PROSITE" id="PS01125">
    <property type="entry name" value="ROK"/>
    <property type="match status" value="1"/>
</dbReference>
<dbReference type="STRING" id="321763.SAMN04488692_12327"/>
<dbReference type="Proteomes" id="UP000199476">
    <property type="component" value="Unassembled WGS sequence"/>
</dbReference>
<feature type="transmembrane region" description="Helical" evidence="2">
    <location>
        <begin position="250"/>
        <end position="275"/>
    </location>
</feature>
<dbReference type="InterPro" id="IPR049874">
    <property type="entry name" value="ROK_cs"/>
</dbReference>
<dbReference type="RefSeq" id="WP_089761540.1">
    <property type="nucleotide sequence ID" value="NZ_FNGO01000023.1"/>
</dbReference>
<dbReference type="GO" id="GO:0016301">
    <property type="term" value="F:kinase activity"/>
    <property type="evidence" value="ECO:0007669"/>
    <property type="project" value="UniProtKB-KW"/>
</dbReference>
<dbReference type="OrthoDB" id="9810372at2"/>
<proteinExistence type="inferred from homology"/>